<dbReference type="Proteomes" id="UP000299102">
    <property type="component" value="Unassembled WGS sequence"/>
</dbReference>
<dbReference type="AlphaFoldDB" id="A0A4C1SGM9"/>
<proteinExistence type="predicted"/>
<evidence type="ECO:0000313" key="2">
    <source>
        <dbReference type="Proteomes" id="UP000299102"/>
    </source>
</evidence>
<keyword evidence="2" id="KW-1185">Reference proteome</keyword>
<reference evidence="1 2" key="1">
    <citation type="journal article" date="2019" name="Commun. Biol.">
        <title>The bagworm genome reveals a unique fibroin gene that provides high tensile strength.</title>
        <authorList>
            <person name="Kono N."/>
            <person name="Nakamura H."/>
            <person name="Ohtoshi R."/>
            <person name="Tomita M."/>
            <person name="Numata K."/>
            <person name="Arakawa K."/>
        </authorList>
    </citation>
    <scope>NUCLEOTIDE SEQUENCE [LARGE SCALE GENOMIC DNA]</scope>
</reference>
<accession>A0A4C1SGM9</accession>
<evidence type="ECO:0000313" key="1">
    <source>
        <dbReference type="EMBL" id="GBP00261.1"/>
    </source>
</evidence>
<comment type="caution">
    <text evidence="1">The sequence shown here is derived from an EMBL/GenBank/DDBJ whole genome shotgun (WGS) entry which is preliminary data.</text>
</comment>
<dbReference type="EMBL" id="BGZK01000005">
    <property type="protein sequence ID" value="GBP00261.1"/>
    <property type="molecule type" value="Genomic_DNA"/>
</dbReference>
<protein>
    <submittedName>
        <fullName evidence="1">Uncharacterized protein</fullName>
    </submittedName>
</protein>
<gene>
    <name evidence="1" type="ORF">EVAR_872_1</name>
</gene>
<name>A0A4C1SGM9_EUMVA</name>
<sequence length="82" mass="9052">MARILGDYLGVLEGRSAWSRVISQTVIAQFARDQNSKLIFSGVRPVEATPIAPYRPKGTRVKEFSLSRDTNPDTAEAKTSDL</sequence>
<organism evidence="1 2">
    <name type="scientific">Eumeta variegata</name>
    <name type="common">Bagworm moth</name>
    <name type="synonym">Eumeta japonica</name>
    <dbReference type="NCBI Taxonomy" id="151549"/>
    <lineage>
        <taxon>Eukaryota</taxon>
        <taxon>Metazoa</taxon>
        <taxon>Ecdysozoa</taxon>
        <taxon>Arthropoda</taxon>
        <taxon>Hexapoda</taxon>
        <taxon>Insecta</taxon>
        <taxon>Pterygota</taxon>
        <taxon>Neoptera</taxon>
        <taxon>Endopterygota</taxon>
        <taxon>Lepidoptera</taxon>
        <taxon>Glossata</taxon>
        <taxon>Ditrysia</taxon>
        <taxon>Tineoidea</taxon>
        <taxon>Psychidae</taxon>
        <taxon>Oiketicinae</taxon>
        <taxon>Eumeta</taxon>
    </lineage>
</organism>